<name>A0AA39QYZ2_9LECA</name>
<dbReference type="GO" id="GO:0019748">
    <property type="term" value="P:secondary metabolic process"/>
    <property type="evidence" value="ECO:0007669"/>
    <property type="project" value="TreeGrafter"/>
</dbReference>
<dbReference type="InterPro" id="IPR005645">
    <property type="entry name" value="FSH-like_dom"/>
</dbReference>
<dbReference type="GO" id="GO:0016787">
    <property type="term" value="F:hydrolase activity"/>
    <property type="evidence" value="ECO:0007669"/>
    <property type="project" value="UniProtKB-KW"/>
</dbReference>
<dbReference type="GO" id="GO:0005737">
    <property type="term" value="C:cytoplasm"/>
    <property type="evidence" value="ECO:0007669"/>
    <property type="project" value="TreeGrafter"/>
</dbReference>
<organism evidence="3 4">
    <name type="scientific">Cladonia borealis</name>
    <dbReference type="NCBI Taxonomy" id="184061"/>
    <lineage>
        <taxon>Eukaryota</taxon>
        <taxon>Fungi</taxon>
        <taxon>Dikarya</taxon>
        <taxon>Ascomycota</taxon>
        <taxon>Pezizomycotina</taxon>
        <taxon>Lecanoromycetes</taxon>
        <taxon>OSLEUM clade</taxon>
        <taxon>Lecanoromycetidae</taxon>
        <taxon>Lecanorales</taxon>
        <taxon>Lecanorineae</taxon>
        <taxon>Cladoniaceae</taxon>
        <taxon>Cladonia</taxon>
    </lineage>
</organism>
<dbReference type="Pfam" id="PF03959">
    <property type="entry name" value="FSH1"/>
    <property type="match status" value="1"/>
</dbReference>
<keyword evidence="4" id="KW-1185">Reference proteome</keyword>
<dbReference type="AlphaFoldDB" id="A0AA39QYZ2"/>
<gene>
    <name evidence="3" type="ORF">JMJ35_005697</name>
</gene>
<comment type="caution">
    <text evidence="3">The sequence shown here is derived from an EMBL/GenBank/DDBJ whole genome shotgun (WGS) entry which is preliminary data.</text>
</comment>
<evidence type="ECO:0000259" key="2">
    <source>
        <dbReference type="Pfam" id="PF03959"/>
    </source>
</evidence>
<dbReference type="SUPFAM" id="SSF53474">
    <property type="entry name" value="alpha/beta-Hydrolases"/>
    <property type="match status" value="1"/>
</dbReference>
<dbReference type="InterPro" id="IPR029058">
    <property type="entry name" value="AB_hydrolase_fold"/>
</dbReference>
<proteinExistence type="predicted"/>
<evidence type="ECO:0000313" key="4">
    <source>
        <dbReference type="Proteomes" id="UP001166286"/>
    </source>
</evidence>
<dbReference type="PANTHER" id="PTHR48070:SF4">
    <property type="entry name" value="ESTERASE ALNB"/>
    <property type="match status" value="1"/>
</dbReference>
<accession>A0AA39QYZ2</accession>
<dbReference type="InterPro" id="IPR050593">
    <property type="entry name" value="LovG"/>
</dbReference>
<dbReference type="EMBL" id="JAFEKC020000012">
    <property type="protein sequence ID" value="KAK0511847.1"/>
    <property type="molecule type" value="Genomic_DNA"/>
</dbReference>
<evidence type="ECO:0000256" key="1">
    <source>
        <dbReference type="ARBA" id="ARBA00022801"/>
    </source>
</evidence>
<dbReference type="GO" id="GO:0005634">
    <property type="term" value="C:nucleus"/>
    <property type="evidence" value="ECO:0007669"/>
    <property type="project" value="TreeGrafter"/>
</dbReference>
<reference evidence="3" key="1">
    <citation type="submission" date="2023-03" db="EMBL/GenBank/DDBJ databases">
        <title>Complete genome of Cladonia borealis.</title>
        <authorList>
            <person name="Park H."/>
        </authorList>
    </citation>
    <scope>NUCLEOTIDE SEQUENCE</scope>
    <source>
        <strain evidence="3">ANT050790</strain>
    </source>
</reference>
<sequence length="250" mass="27510">MKFLCFAGIGTNAETFRRQLLPLTQDLGKDGNHSFHYVAGSVELPDSWGMEEYFGPGPHLRFLESSWPGASDQQLYEVLGRAPLGLTPEEKHRYLERHLPPKTSPIFQEMLLGIHRVFDNEGPFDCVLGHSEGAAVAATFVIDCLNKAAEGKNMVKPKFAVFISGSLPYAMNGKGRLSADECGQLITIPTCHILGYHDVLVDQGVGLFHLCKEELATMVDHGRGHAIPKDAKSWKVIISGIRELIARAEA</sequence>
<dbReference type="Proteomes" id="UP001166286">
    <property type="component" value="Unassembled WGS sequence"/>
</dbReference>
<protein>
    <recommendedName>
        <fullName evidence="2">Serine hydrolase domain-containing protein</fullName>
    </recommendedName>
</protein>
<dbReference type="Gene3D" id="3.40.50.1820">
    <property type="entry name" value="alpha/beta hydrolase"/>
    <property type="match status" value="1"/>
</dbReference>
<keyword evidence="1" id="KW-0378">Hydrolase</keyword>
<evidence type="ECO:0000313" key="3">
    <source>
        <dbReference type="EMBL" id="KAK0511847.1"/>
    </source>
</evidence>
<dbReference type="PANTHER" id="PTHR48070">
    <property type="entry name" value="ESTERASE OVCA2"/>
    <property type="match status" value="1"/>
</dbReference>
<feature type="domain" description="Serine hydrolase" evidence="2">
    <location>
        <begin position="2"/>
        <end position="232"/>
    </location>
</feature>